<proteinExistence type="predicted"/>
<accession>A0A7Z7FNV7</accession>
<protein>
    <submittedName>
        <fullName evidence="1">Uncharacterized protein</fullName>
    </submittedName>
</protein>
<name>A0A7Z7FNV7_9HYPH</name>
<sequence>MIHPLLLPVALPAVLLAGLQFGQLIAPLFL</sequence>
<reference evidence="1 2" key="1">
    <citation type="submission" date="2016-10" db="EMBL/GenBank/DDBJ databases">
        <authorList>
            <person name="Varghese N."/>
            <person name="Submissions S."/>
        </authorList>
    </citation>
    <scope>NUCLEOTIDE SEQUENCE [LARGE SCALE GENOMIC DNA]</scope>
    <source>
        <strain evidence="1 2">PDC82</strain>
    </source>
</reference>
<dbReference type="Proteomes" id="UP000198917">
    <property type="component" value="Unassembled WGS sequence"/>
</dbReference>
<organism evidence="1 2">
    <name type="scientific">Agrobacterium fabrum</name>
    <dbReference type="NCBI Taxonomy" id="1176649"/>
    <lineage>
        <taxon>Bacteria</taxon>
        <taxon>Pseudomonadati</taxon>
        <taxon>Pseudomonadota</taxon>
        <taxon>Alphaproteobacteria</taxon>
        <taxon>Hyphomicrobiales</taxon>
        <taxon>Rhizobiaceae</taxon>
        <taxon>Rhizobium/Agrobacterium group</taxon>
        <taxon>Agrobacterium</taxon>
        <taxon>Agrobacterium tumefaciens complex</taxon>
    </lineage>
</organism>
<dbReference type="AlphaFoldDB" id="A0A7Z7FNV7"/>
<evidence type="ECO:0000313" key="1">
    <source>
        <dbReference type="EMBL" id="SDJ26067.1"/>
    </source>
</evidence>
<gene>
    <name evidence="1" type="ORF">SAMN05428983_0870</name>
</gene>
<dbReference type="EMBL" id="FNEW01000001">
    <property type="protein sequence ID" value="SDJ26067.1"/>
    <property type="molecule type" value="Genomic_DNA"/>
</dbReference>
<comment type="caution">
    <text evidence="1">The sequence shown here is derived from an EMBL/GenBank/DDBJ whole genome shotgun (WGS) entry which is preliminary data.</text>
</comment>
<evidence type="ECO:0000313" key="2">
    <source>
        <dbReference type="Proteomes" id="UP000198917"/>
    </source>
</evidence>